<proteinExistence type="predicted"/>
<organism evidence="1 2">
    <name type="scientific">Protopolystoma xenopodis</name>
    <dbReference type="NCBI Taxonomy" id="117903"/>
    <lineage>
        <taxon>Eukaryota</taxon>
        <taxon>Metazoa</taxon>
        <taxon>Spiralia</taxon>
        <taxon>Lophotrochozoa</taxon>
        <taxon>Platyhelminthes</taxon>
        <taxon>Monogenea</taxon>
        <taxon>Polyopisthocotylea</taxon>
        <taxon>Polystomatidea</taxon>
        <taxon>Polystomatidae</taxon>
        <taxon>Protopolystoma</taxon>
    </lineage>
</organism>
<evidence type="ECO:0000313" key="1">
    <source>
        <dbReference type="EMBL" id="VEL30441.1"/>
    </source>
</evidence>
<dbReference type="Proteomes" id="UP000784294">
    <property type="component" value="Unassembled WGS sequence"/>
</dbReference>
<gene>
    <name evidence="1" type="ORF">PXEA_LOCUS23881</name>
</gene>
<name>A0A3S5BMH7_9PLAT</name>
<sequence length="184" mass="21203">MRQMACNHEADLVPVILVTIIDYFSDGPLLLCKRKPCSLKVETTADQEQSEYFILFHMCVYNQLKKGQTVTCSNIWRSKFPLSLCDTYSNFYLLVSDSKTMIVSHATESGSPSLSECSFVKNPFNLFEAMINEFNLQPDDIIWLMDLWITLEDVRALIINSMDLFNVSYCDNLSCFMLFCDYIS</sequence>
<keyword evidence="2" id="KW-1185">Reference proteome</keyword>
<accession>A0A3S5BMH7</accession>
<dbReference type="AlphaFoldDB" id="A0A3S5BMH7"/>
<reference evidence="1" key="1">
    <citation type="submission" date="2018-11" db="EMBL/GenBank/DDBJ databases">
        <authorList>
            <consortium name="Pathogen Informatics"/>
        </authorList>
    </citation>
    <scope>NUCLEOTIDE SEQUENCE</scope>
</reference>
<protein>
    <submittedName>
        <fullName evidence="1">Uncharacterized protein</fullName>
    </submittedName>
</protein>
<comment type="caution">
    <text evidence="1">The sequence shown here is derived from an EMBL/GenBank/DDBJ whole genome shotgun (WGS) entry which is preliminary data.</text>
</comment>
<evidence type="ECO:0000313" key="2">
    <source>
        <dbReference type="Proteomes" id="UP000784294"/>
    </source>
</evidence>
<dbReference type="EMBL" id="CAAALY010112337">
    <property type="protein sequence ID" value="VEL30441.1"/>
    <property type="molecule type" value="Genomic_DNA"/>
</dbReference>